<dbReference type="InterPro" id="IPR011006">
    <property type="entry name" value="CheY-like_superfamily"/>
</dbReference>
<dbReference type="CDD" id="cd00383">
    <property type="entry name" value="trans_reg_C"/>
    <property type="match status" value="1"/>
</dbReference>
<evidence type="ECO:0000256" key="2">
    <source>
        <dbReference type="ARBA" id="ARBA00023012"/>
    </source>
</evidence>
<dbReference type="Pfam" id="PF00486">
    <property type="entry name" value="Trans_reg_C"/>
    <property type="match status" value="1"/>
</dbReference>
<gene>
    <name evidence="10" type="ORF">GCM10011578_076760</name>
</gene>
<protein>
    <submittedName>
        <fullName evidence="10">DNA-binding response regulator</fullName>
    </submittedName>
</protein>
<comment type="caution">
    <text evidence="10">The sequence shown here is derived from an EMBL/GenBank/DDBJ whole genome shotgun (WGS) entry which is preliminary data.</text>
</comment>
<reference evidence="10" key="2">
    <citation type="submission" date="2020-09" db="EMBL/GenBank/DDBJ databases">
        <authorList>
            <person name="Sun Q."/>
            <person name="Zhou Y."/>
        </authorList>
    </citation>
    <scope>NUCLEOTIDE SEQUENCE</scope>
    <source>
        <strain evidence="10">CGMCC 4.7110</strain>
    </source>
</reference>
<dbReference type="PANTHER" id="PTHR48111:SF36">
    <property type="entry name" value="TRANSCRIPTIONAL REGULATORY PROTEIN CUTR"/>
    <property type="match status" value="1"/>
</dbReference>
<dbReference type="PROSITE" id="PS50110">
    <property type="entry name" value="RESPONSE_REGULATORY"/>
    <property type="match status" value="1"/>
</dbReference>
<sequence>MRVLVIDDDARLVALLQRGLRAEGYAVDAAHDGLEGIERAAAEAYDVIILDVMMPRMNGYQVCAHLRSTGDRTPILMLSAKDGDYDQAEGLETGADDYLIKPFSFVVLGARLLALLRRSRPEVRAVQHLGDLEIDRAARRCRRAGTEVPLTGREFAVLACLAERPDTAVHKTAVLDAVWDSADRRGANLVEVYVSALRRKIDRPFGRASIETVAGGSYRLRSDGA</sequence>
<evidence type="ECO:0000256" key="3">
    <source>
        <dbReference type="ARBA" id="ARBA00023015"/>
    </source>
</evidence>
<dbReference type="CDD" id="cd17574">
    <property type="entry name" value="REC_OmpR"/>
    <property type="match status" value="1"/>
</dbReference>
<evidence type="ECO:0000313" key="10">
    <source>
        <dbReference type="EMBL" id="GGN35136.1"/>
    </source>
</evidence>
<dbReference type="SMART" id="SM00448">
    <property type="entry name" value="REC"/>
    <property type="match status" value="1"/>
</dbReference>
<name>A0A918CVK7_9ACTN</name>
<dbReference type="InterPro" id="IPR039420">
    <property type="entry name" value="WalR-like"/>
</dbReference>
<dbReference type="PROSITE" id="PS51755">
    <property type="entry name" value="OMPR_PHOB"/>
    <property type="match status" value="1"/>
</dbReference>
<dbReference type="FunFam" id="3.40.50.2300:FF:000001">
    <property type="entry name" value="DNA-binding response regulator PhoB"/>
    <property type="match status" value="1"/>
</dbReference>
<dbReference type="Gene3D" id="3.40.50.2300">
    <property type="match status" value="1"/>
</dbReference>
<dbReference type="GO" id="GO:0006355">
    <property type="term" value="P:regulation of DNA-templated transcription"/>
    <property type="evidence" value="ECO:0007669"/>
    <property type="project" value="InterPro"/>
</dbReference>
<dbReference type="GO" id="GO:0005829">
    <property type="term" value="C:cytosol"/>
    <property type="evidence" value="ECO:0007669"/>
    <property type="project" value="TreeGrafter"/>
</dbReference>
<dbReference type="SUPFAM" id="SSF52172">
    <property type="entry name" value="CheY-like"/>
    <property type="match status" value="1"/>
</dbReference>
<feature type="DNA-binding region" description="OmpR/PhoB-type" evidence="7">
    <location>
        <begin position="124"/>
        <end position="222"/>
    </location>
</feature>
<feature type="domain" description="Response regulatory" evidence="8">
    <location>
        <begin position="2"/>
        <end position="116"/>
    </location>
</feature>
<dbReference type="RefSeq" id="WP_189267526.1">
    <property type="nucleotide sequence ID" value="NZ_BMML01000023.1"/>
</dbReference>
<dbReference type="InterPro" id="IPR001789">
    <property type="entry name" value="Sig_transdc_resp-reg_receiver"/>
</dbReference>
<dbReference type="EMBL" id="BMML01000023">
    <property type="protein sequence ID" value="GGN35136.1"/>
    <property type="molecule type" value="Genomic_DNA"/>
</dbReference>
<dbReference type="PANTHER" id="PTHR48111">
    <property type="entry name" value="REGULATOR OF RPOS"/>
    <property type="match status" value="1"/>
</dbReference>
<dbReference type="Pfam" id="PF00072">
    <property type="entry name" value="Response_reg"/>
    <property type="match status" value="1"/>
</dbReference>
<dbReference type="InterPro" id="IPR036388">
    <property type="entry name" value="WH-like_DNA-bd_sf"/>
</dbReference>
<evidence type="ECO:0000256" key="5">
    <source>
        <dbReference type="ARBA" id="ARBA00023163"/>
    </source>
</evidence>
<proteinExistence type="predicted"/>
<dbReference type="AlphaFoldDB" id="A0A918CVK7"/>
<keyword evidence="4 7" id="KW-0238">DNA-binding</keyword>
<organism evidence="10 11">
    <name type="scientific">Streptomyces fuscichromogenes</name>
    <dbReference type="NCBI Taxonomy" id="1324013"/>
    <lineage>
        <taxon>Bacteria</taxon>
        <taxon>Bacillati</taxon>
        <taxon>Actinomycetota</taxon>
        <taxon>Actinomycetes</taxon>
        <taxon>Kitasatosporales</taxon>
        <taxon>Streptomycetaceae</taxon>
        <taxon>Streptomyces</taxon>
    </lineage>
</organism>
<keyword evidence="3" id="KW-0805">Transcription regulation</keyword>
<dbReference type="SMART" id="SM00862">
    <property type="entry name" value="Trans_reg_C"/>
    <property type="match status" value="1"/>
</dbReference>
<evidence type="ECO:0000256" key="4">
    <source>
        <dbReference type="ARBA" id="ARBA00023125"/>
    </source>
</evidence>
<evidence type="ECO:0000313" key="11">
    <source>
        <dbReference type="Proteomes" id="UP000653411"/>
    </source>
</evidence>
<evidence type="ECO:0000256" key="6">
    <source>
        <dbReference type="PROSITE-ProRule" id="PRU00169"/>
    </source>
</evidence>
<feature type="modified residue" description="4-aspartylphosphate" evidence="6">
    <location>
        <position position="51"/>
    </location>
</feature>
<accession>A0A918CVK7</accession>
<reference evidence="10" key="1">
    <citation type="journal article" date="2014" name="Int. J. Syst. Evol. Microbiol.">
        <title>Complete genome sequence of Corynebacterium casei LMG S-19264T (=DSM 44701T), isolated from a smear-ripened cheese.</title>
        <authorList>
            <consortium name="US DOE Joint Genome Institute (JGI-PGF)"/>
            <person name="Walter F."/>
            <person name="Albersmeier A."/>
            <person name="Kalinowski J."/>
            <person name="Ruckert C."/>
        </authorList>
    </citation>
    <scope>NUCLEOTIDE SEQUENCE</scope>
    <source>
        <strain evidence="10">CGMCC 4.7110</strain>
    </source>
</reference>
<dbReference type="GO" id="GO:0000976">
    <property type="term" value="F:transcription cis-regulatory region binding"/>
    <property type="evidence" value="ECO:0007669"/>
    <property type="project" value="TreeGrafter"/>
</dbReference>
<dbReference type="InterPro" id="IPR001867">
    <property type="entry name" value="OmpR/PhoB-type_DNA-bd"/>
</dbReference>
<keyword evidence="5" id="KW-0804">Transcription</keyword>
<dbReference type="Proteomes" id="UP000653411">
    <property type="component" value="Unassembled WGS sequence"/>
</dbReference>
<evidence type="ECO:0000256" key="7">
    <source>
        <dbReference type="PROSITE-ProRule" id="PRU01091"/>
    </source>
</evidence>
<keyword evidence="1 6" id="KW-0597">Phosphoprotein</keyword>
<evidence type="ECO:0000259" key="9">
    <source>
        <dbReference type="PROSITE" id="PS51755"/>
    </source>
</evidence>
<dbReference type="GO" id="GO:0032993">
    <property type="term" value="C:protein-DNA complex"/>
    <property type="evidence" value="ECO:0007669"/>
    <property type="project" value="TreeGrafter"/>
</dbReference>
<feature type="domain" description="OmpR/PhoB-type" evidence="9">
    <location>
        <begin position="124"/>
        <end position="222"/>
    </location>
</feature>
<evidence type="ECO:0000256" key="1">
    <source>
        <dbReference type="ARBA" id="ARBA00022553"/>
    </source>
</evidence>
<keyword evidence="2" id="KW-0902">Two-component regulatory system</keyword>
<keyword evidence="11" id="KW-1185">Reference proteome</keyword>
<evidence type="ECO:0000259" key="8">
    <source>
        <dbReference type="PROSITE" id="PS50110"/>
    </source>
</evidence>
<dbReference type="GO" id="GO:0000156">
    <property type="term" value="F:phosphorelay response regulator activity"/>
    <property type="evidence" value="ECO:0007669"/>
    <property type="project" value="TreeGrafter"/>
</dbReference>
<dbReference type="Gene3D" id="1.10.10.10">
    <property type="entry name" value="Winged helix-like DNA-binding domain superfamily/Winged helix DNA-binding domain"/>
    <property type="match status" value="1"/>
</dbReference>